<dbReference type="EMBL" id="OB710715">
    <property type="protein sequence ID" value="CAD7238878.1"/>
    <property type="molecule type" value="Genomic_DNA"/>
</dbReference>
<gene>
    <name evidence="8" type="ORF">CTOB1V02_LOCUS16693</name>
</gene>
<keyword evidence="2" id="KW-0328">Glycosyltransferase</keyword>
<evidence type="ECO:0000259" key="7">
    <source>
        <dbReference type="Pfam" id="PF00156"/>
    </source>
</evidence>
<dbReference type="PANTHER" id="PTHR39563:SF1">
    <property type="entry name" value="XANTHINE-GUANINE PHOSPHORIBOSYLTRANSFERASE"/>
    <property type="match status" value="1"/>
</dbReference>
<dbReference type="Gene3D" id="3.40.50.2020">
    <property type="match status" value="1"/>
</dbReference>
<dbReference type="OrthoDB" id="10248306at2759"/>
<dbReference type="InterPro" id="IPR000836">
    <property type="entry name" value="PRTase_dom"/>
</dbReference>
<dbReference type="AlphaFoldDB" id="A0A7R8X1K8"/>
<keyword evidence="3" id="KW-0808">Transferase</keyword>
<keyword evidence="4" id="KW-0479">Metal-binding</keyword>
<evidence type="ECO:0000256" key="6">
    <source>
        <dbReference type="ARBA" id="ARBA00023136"/>
    </source>
</evidence>
<keyword evidence="6" id="KW-0472">Membrane</keyword>
<evidence type="ECO:0000256" key="1">
    <source>
        <dbReference type="ARBA" id="ARBA00022475"/>
    </source>
</evidence>
<name>A0A7R8X1K8_9CRUS</name>
<evidence type="ECO:0000256" key="4">
    <source>
        <dbReference type="ARBA" id="ARBA00022723"/>
    </source>
</evidence>
<organism evidence="8">
    <name type="scientific">Cyprideis torosa</name>
    <dbReference type="NCBI Taxonomy" id="163714"/>
    <lineage>
        <taxon>Eukaryota</taxon>
        <taxon>Metazoa</taxon>
        <taxon>Ecdysozoa</taxon>
        <taxon>Arthropoda</taxon>
        <taxon>Crustacea</taxon>
        <taxon>Oligostraca</taxon>
        <taxon>Ostracoda</taxon>
        <taxon>Podocopa</taxon>
        <taxon>Podocopida</taxon>
        <taxon>Cytherocopina</taxon>
        <taxon>Cytheroidea</taxon>
        <taxon>Cytherideidae</taxon>
        <taxon>Cyprideis</taxon>
    </lineage>
</organism>
<evidence type="ECO:0000256" key="2">
    <source>
        <dbReference type="ARBA" id="ARBA00022676"/>
    </source>
</evidence>
<evidence type="ECO:0000313" key="8">
    <source>
        <dbReference type="EMBL" id="CAD7238878.1"/>
    </source>
</evidence>
<dbReference type="GO" id="GO:0000310">
    <property type="term" value="F:xanthine phosphoribosyltransferase activity"/>
    <property type="evidence" value="ECO:0007669"/>
    <property type="project" value="InterPro"/>
</dbReference>
<keyword evidence="1" id="KW-1003">Cell membrane</keyword>
<dbReference type="Pfam" id="PF00156">
    <property type="entry name" value="Pribosyltran"/>
    <property type="match status" value="1"/>
</dbReference>
<dbReference type="SUPFAM" id="SSF53271">
    <property type="entry name" value="PRTase-like"/>
    <property type="match status" value="1"/>
</dbReference>
<feature type="domain" description="Phosphoribosyltransferase" evidence="7">
    <location>
        <begin position="4"/>
        <end position="113"/>
    </location>
</feature>
<reference evidence="8" key="1">
    <citation type="submission" date="2020-11" db="EMBL/GenBank/DDBJ databases">
        <authorList>
            <person name="Tran Van P."/>
        </authorList>
    </citation>
    <scope>NUCLEOTIDE SEQUENCE</scope>
</reference>
<dbReference type="CDD" id="cd06223">
    <property type="entry name" value="PRTases_typeI"/>
    <property type="match status" value="1"/>
</dbReference>
<accession>A0A7R8X1K8</accession>
<dbReference type="NCBIfam" id="NF006613">
    <property type="entry name" value="PRK09177.1"/>
    <property type="match status" value="1"/>
</dbReference>
<protein>
    <recommendedName>
        <fullName evidence="7">Phosphoribosyltransferase domain-containing protein</fullName>
    </recommendedName>
</protein>
<evidence type="ECO:0000256" key="3">
    <source>
        <dbReference type="ARBA" id="ARBA00022679"/>
    </source>
</evidence>
<dbReference type="InterPro" id="IPR023747">
    <property type="entry name" value="Xanthine_Guanine_PRibTrfase"/>
</dbReference>
<dbReference type="GO" id="GO:0046872">
    <property type="term" value="F:metal ion binding"/>
    <property type="evidence" value="ECO:0007669"/>
    <property type="project" value="UniProtKB-KW"/>
</dbReference>
<sequence>MVPACIMARELEILTIETFCITSYDVKDQSETKILKAPDFAAHDGAGDGDGWLVIDDLVDTGSTFALARKTLPKAHYACVYVKPMGAKQTDTYITEVSQDTWVHFPWDLETQYATPLARKDD</sequence>
<proteinExistence type="predicted"/>
<keyword evidence="5" id="KW-0460">Magnesium</keyword>
<dbReference type="InterPro" id="IPR029057">
    <property type="entry name" value="PRTase-like"/>
</dbReference>
<evidence type="ECO:0000256" key="5">
    <source>
        <dbReference type="ARBA" id="ARBA00022842"/>
    </source>
</evidence>
<dbReference type="PANTHER" id="PTHR39563">
    <property type="entry name" value="XANTHINE PHOSPHORIBOSYLTRANSFERASE"/>
    <property type="match status" value="1"/>
</dbReference>